<comment type="caution">
    <text evidence="8">The sequence shown here is derived from an EMBL/GenBank/DDBJ whole genome shotgun (WGS) entry which is preliminary data.</text>
</comment>
<reference evidence="8 9" key="1">
    <citation type="submission" date="2017-06" db="EMBL/GenBank/DDBJ databases">
        <title>Description of Avrilella dinanensis gen. nov. sp. nov.</title>
        <authorList>
            <person name="Leyer C."/>
            <person name="Sassi M."/>
            <person name="Minet J."/>
            <person name="Kayal S."/>
            <person name="Cattoir V."/>
        </authorList>
    </citation>
    <scope>NUCLEOTIDE SEQUENCE [LARGE SCALE GENOMIC DNA]</scope>
    <source>
        <strain evidence="8 9">UR159</strain>
    </source>
</reference>
<dbReference type="Gene3D" id="3.90.220.20">
    <property type="entry name" value="DNA methylase specificity domains"/>
    <property type="match status" value="1"/>
</dbReference>
<dbReference type="GO" id="GO:0003677">
    <property type="term" value="F:DNA binding"/>
    <property type="evidence" value="ECO:0007669"/>
    <property type="project" value="UniProtKB-KW"/>
</dbReference>
<dbReference type="GO" id="GO:0008170">
    <property type="term" value="F:N-methyltransferase activity"/>
    <property type="evidence" value="ECO:0007669"/>
    <property type="project" value="InterPro"/>
</dbReference>
<name>A0A2M9R8K7_9FLAO</name>
<dbReference type="PANTHER" id="PTHR42998:SF1">
    <property type="entry name" value="TYPE I RESTRICTION ENZYME HINDI METHYLASE SUBUNIT"/>
    <property type="match status" value="1"/>
</dbReference>
<dbReference type="SUPFAM" id="SSF116734">
    <property type="entry name" value="DNA methylase specificity domain"/>
    <property type="match status" value="1"/>
</dbReference>
<organism evidence="8 9">
    <name type="scientific">Avrilella dinanensis</name>
    <dbReference type="NCBI Taxonomy" id="2008672"/>
    <lineage>
        <taxon>Bacteria</taxon>
        <taxon>Pseudomonadati</taxon>
        <taxon>Bacteroidota</taxon>
        <taxon>Flavobacteriia</taxon>
        <taxon>Flavobacteriales</taxon>
        <taxon>Flavobacteriaceae</taxon>
        <taxon>Avrilella</taxon>
    </lineage>
</organism>
<dbReference type="CDD" id="cd02440">
    <property type="entry name" value="AdoMet_MTases"/>
    <property type="match status" value="1"/>
</dbReference>
<dbReference type="GO" id="GO:0009307">
    <property type="term" value="P:DNA restriction-modification system"/>
    <property type="evidence" value="ECO:0007669"/>
    <property type="project" value="UniProtKB-KW"/>
</dbReference>
<dbReference type="InterPro" id="IPR029063">
    <property type="entry name" value="SAM-dependent_MTases_sf"/>
</dbReference>
<dbReference type="GO" id="GO:0032259">
    <property type="term" value="P:methylation"/>
    <property type="evidence" value="ECO:0007669"/>
    <property type="project" value="UniProtKB-KW"/>
</dbReference>
<accession>A0A2M9R8K7</accession>
<evidence type="ECO:0000256" key="1">
    <source>
        <dbReference type="ARBA" id="ARBA00006594"/>
    </source>
</evidence>
<dbReference type="PANTHER" id="PTHR42998">
    <property type="entry name" value="TYPE I RESTRICTION ENZYME HINDVIIP M PROTEIN-RELATED"/>
    <property type="match status" value="1"/>
</dbReference>
<evidence type="ECO:0000259" key="7">
    <source>
        <dbReference type="Pfam" id="PF13588"/>
    </source>
</evidence>
<dbReference type="InterPro" id="IPR052916">
    <property type="entry name" value="Type-I_RE_MTase_Subunit"/>
</dbReference>
<keyword evidence="8" id="KW-0808">Transferase</keyword>
<protein>
    <submittedName>
        <fullName evidence="8">N-6 DNA methylase</fullName>
    </submittedName>
</protein>
<keyword evidence="8" id="KW-0489">Methyltransferase</keyword>
<evidence type="ECO:0000313" key="9">
    <source>
        <dbReference type="Proteomes" id="UP000231960"/>
    </source>
</evidence>
<dbReference type="Pfam" id="PF02384">
    <property type="entry name" value="N6_Mtase"/>
    <property type="match status" value="1"/>
</dbReference>
<feature type="domain" description="DNA methylase adenine-specific" evidence="6">
    <location>
        <begin position="284"/>
        <end position="549"/>
    </location>
</feature>
<keyword evidence="3" id="KW-0680">Restriction system</keyword>
<dbReference type="InterPro" id="IPR029464">
    <property type="entry name" value="HSDR_N"/>
</dbReference>
<evidence type="ECO:0000256" key="3">
    <source>
        <dbReference type="ARBA" id="ARBA00022747"/>
    </source>
</evidence>
<dbReference type="AlphaFoldDB" id="A0A2M9R8K7"/>
<dbReference type="OrthoDB" id="9814572at2"/>
<evidence type="ECO:0000259" key="6">
    <source>
        <dbReference type="Pfam" id="PF02384"/>
    </source>
</evidence>
<dbReference type="InterPro" id="IPR044946">
    <property type="entry name" value="Restrct_endonuc_typeI_TRD_sf"/>
</dbReference>
<evidence type="ECO:0000313" key="8">
    <source>
        <dbReference type="EMBL" id="PJR05095.1"/>
    </source>
</evidence>
<dbReference type="Proteomes" id="UP000231960">
    <property type="component" value="Unassembled WGS sequence"/>
</dbReference>
<dbReference type="Pfam" id="PF01420">
    <property type="entry name" value="Methylase_S"/>
    <property type="match status" value="1"/>
</dbReference>
<evidence type="ECO:0000256" key="4">
    <source>
        <dbReference type="ARBA" id="ARBA00023125"/>
    </source>
</evidence>
<dbReference type="InterPro" id="IPR002052">
    <property type="entry name" value="DNA_methylase_N6_adenine_CS"/>
</dbReference>
<sequence>MNLKSWVLENVTDFNTKIKTEEDVKINVILPYLKSLGYESDTMRFENSIDVQIGTKKAKVRSDIEIYIDGNIQLIIDVKSPKISIAEKEILQSSSYAKLISTPPAVYAVTTNGLDCVLTNIYTGQRSGEIPSKKQLIRDVNKTRKRELSEIEIREIKSVLLTLYSQDELYKIIDKCKGVIEKRALIRSDQSFKEMTKILLVKMNEERRSKNEEPNRFLSEYISKWSKSESVTELEIFKKLFQDAKNSYPSIYSEAEEQLKITDNDSIVEIIKYLEPWSFLGTGDDIKGAVYEIFLKSTLRGDFDQYFTPREIVDYIVKFSDPQIGDKILDPACGSGGFLIQAFNHVNQKIIDSPFSEVETKKKFNELIEKGLWGHEADEDLHVLAKINLIMHGDGYNNIYQGDTLRSDKLPDDSFDVILTNPPFTIKYGFSDVLSRYEMGLGKDSEELDILFTEKCIKALNSSKGGELYIVLPEGLLNVQTYLEFRKYILENCFIVTVVSLPEGAFIPFGKSVSKTTIIGLRKKDKSDPEKNKPSKIFLGNAKEVGYETGKTSYKPKVANDLSVFILKSQSYFEGIFETESGGECGWVDQDIIAEKRIDASYLLNSIDRETLHERFDNLVPLSEICDIKNVSHTPKDDKMYYYLEIPDISPDTGTISNIRYLKGSQIKSSMHKIKGGDLIYSRINPRKNRVTIVPENITNGVVSKEVYVLEFKPNEHISSKYVLCAILQSKAVKSQLVRLSTGSSSSRARVPEKDMIEYVYIPVPNEDVQKTIHDKYKKILDDYWNISQNYIDGFVEIHRSLMSDFEKNDINKI</sequence>
<feature type="domain" description="Type I restriction modification DNA specificity" evidence="5">
    <location>
        <begin position="620"/>
        <end position="778"/>
    </location>
</feature>
<comment type="similarity">
    <text evidence="1">Belongs to the N(4)/N(6)-methyltransferase family.</text>
</comment>
<dbReference type="InterPro" id="IPR003356">
    <property type="entry name" value="DNA_methylase_A-5"/>
</dbReference>
<feature type="domain" description="Type I restriction enzyme R protein N-terminal" evidence="7">
    <location>
        <begin position="21"/>
        <end position="126"/>
    </location>
</feature>
<dbReference type="InterPro" id="IPR000055">
    <property type="entry name" value="Restrct_endonuc_typeI_TRD"/>
</dbReference>
<gene>
    <name evidence="8" type="ORF">CDL10_05490</name>
</gene>
<dbReference type="PRINTS" id="PR00507">
    <property type="entry name" value="N12N6MTFRASE"/>
</dbReference>
<proteinExistence type="inferred from homology"/>
<comment type="similarity">
    <text evidence="2">Belongs to the type-I restriction system S methylase family.</text>
</comment>
<dbReference type="PROSITE" id="PS00092">
    <property type="entry name" value="N6_MTASE"/>
    <property type="match status" value="1"/>
</dbReference>
<dbReference type="Pfam" id="PF13588">
    <property type="entry name" value="HSDR_N_2"/>
    <property type="match status" value="1"/>
</dbReference>
<dbReference type="Gene3D" id="3.40.50.150">
    <property type="entry name" value="Vaccinia Virus protein VP39"/>
    <property type="match status" value="1"/>
</dbReference>
<evidence type="ECO:0000256" key="2">
    <source>
        <dbReference type="ARBA" id="ARBA00010923"/>
    </source>
</evidence>
<evidence type="ECO:0000259" key="5">
    <source>
        <dbReference type="Pfam" id="PF01420"/>
    </source>
</evidence>
<dbReference type="SUPFAM" id="SSF53335">
    <property type="entry name" value="S-adenosyl-L-methionine-dependent methyltransferases"/>
    <property type="match status" value="1"/>
</dbReference>
<keyword evidence="9" id="KW-1185">Reference proteome</keyword>
<keyword evidence="4" id="KW-0238">DNA-binding</keyword>
<dbReference type="EMBL" id="NIPO01000001">
    <property type="protein sequence ID" value="PJR05095.1"/>
    <property type="molecule type" value="Genomic_DNA"/>
</dbReference>